<dbReference type="InterPro" id="IPR001647">
    <property type="entry name" value="HTH_TetR"/>
</dbReference>
<evidence type="ECO:0000256" key="4">
    <source>
        <dbReference type="PROSITE-ProRule" id="PRU00335"/>
    </source>
</evidence>
<keyword evidence="1" id="KW-0805">Transcription regulation</keyword>
<protein>
    <submittedName>
        <fullName evidence="6">TetR/AcrR family transcriptional regulator</fullName>
    </submittedName>
</protein>
<dbReference type="Proteomes" id="UP001166291">
    <property type="component" value="Unassembled WGS sequence"/>
</dbReference>
<evidence type="ECO:0000259" key="5">
    <source>
        <dbReference type="PROSITE" id="PS50977"/>
    </source>
</evidence>
<feature type="domain" description="HTH tetR-type" evidence="5">
    <location>
        <begin position="15"/>
        <end position="75"/>
    </location>
</feature>
<dbReference type="Pfam" id="PF13305">
    <property type="entry name" value="TetR_C_33"/>
    <property type="match status" value="1"/>
</dbReference>
<dbReference type="EMBL" id="JAHWDQ010000004">
    <property type="protein sequence ID" value="MBW2942173.1"/>
    <property type="molecule type" value="Genomic_DNA"/>
</dbReference>
<dbReference type="PANTHER" id="PTHR43479">
    <property type="entry name" value="ACREF/ENVCD OPERON REPRESSOR-RELATED"/>
    <property type="match status" value="1"/>
</dbReference>
<keyword evidence="7" id="KW-1185">Reference proteome</keyword>
<comment type="caution">
    <text evidence="6">The sequence shown here is derived from an EMBL/GenBank/DDBJ whole genome shotgun (WGS) entry which is preliminary data.</text>
</comment>
<evidence type="ECO:0000313" key="7">
    <source>
        <dbReference type="Proteomes" id="UP001166291"/>
    </source>
</evidence>
<keyword evidence="2 4" id="KW-0238">DNA-binding</keyword>
<dbReference type="PROSITE" id="PS50977">
    <property type="entry name" value="HTH_TETR_2"/>
    <property type="match status" value="1"/>
</dbReference>
<proteinExistence type="predicted"/>
<dbReference type="RefSeq" id="WP_219044410.1">
    <property type="nucleotide sequence ID" value="NZ_JAHWDQ010000004.1"/>
</dbReference>
<evidence type="ECO:0000256" key="2">
    <source>
        <dbReference type="ARBA" id="ARBA00023125"/>
    </source>
</evidence>
<evidence type="ECO:0000256" key="1">
    <source>
        <dbReference type="ARBA" id="ARBA00023015"/>
    </source>
</evidence>
<gene>
    <name evidence="6" type="ORF">KXJ70_15360</name>
</gene>
<organism evidence="6 7">
    <name type="scientific">Zhongshania aquimaris</name>
    <dbReference type="NCBI Taxonomy" id="2857107"/>
    <lineage>
        <taxon>Bacteria</taxon>
        <taxon>Pseudomonadati</taxon>
        <taxon>Pseudomonadota</taxon>
        <taxon>Gammaproteobacteria</taxon>
        <taxon>Cellvibrionales</taxon>
        <taxon>Spongiibacteraceae</taxon>
        <taxon>Zhongshania</taxon>
    </lineage>
</organism>
<feature type="DNA-binding region" description="H-T-H motif" evidence="4">
    <location>
        <begin position="38"/>
        <end position="57"/>
    </location>
</feature>
<evidence type="ECO:0000256" key="3">
    <source>
        <dbReference type="ARBA" id="ARBA00023163"/>
    </source>
</evidence>
<name>A0ABS6VVY4_9GAMM</name>
<evidence type="ECO:0000313" key="6">
    <source>
        <dbReference type="EMBL" id="MBW2942173.1"/>
    </source>
</evidence>
<accession>A0ABS6VVY4</accession>
<sequence length="207" mass="23831">MASPTLNSKANYHHGDLRKELIKEAILIIREDGVNALSMRKLALNVGVSRNAYTYHFKDKKTLLSAIAEEGFKIFTKRLRLTTNDNNIKLTKKRVTEFVTNYIYFAIDHAEYYELMFGQELWASQSSTESLKKEAHQAFKNYAGQIAEYHRQGKIPITISPLQYAETSWATLHGMSRFLVDRIYTPESADEMCASIINLFWAQLNPK</sequence>
<dbReference type="InterPro" id="IPR050624">
    <property type="entry name" value="HTH-type_Tx_Regulator"/>
</dbReference>
<dbReference type="InterPro" id="IPR025996">
    <property type="entry name" value="MT1864/Rv1816-like_C"/>
</dbReference>
<dbReference type="PANTHER" id="PTHR43479:SF11">
    <property type="entry name" value="ACREF_ENVCD OPERON REPRESSOR-RELATED"/>
    <property type="match status" value="1"/>
</dbReference>
<keyword evidence="3" id="KW-0804">Transcription</keyword>
<reference evidence="6" key="1">
    <citation type="submission" date="2021-07" db="EMBL/GenBank/DDBJ databases">
        <title>Zhongshania sp. CAU 1632 isolated from seawater.</title>
        <authorList>
            <person name="Kim W."/>
        </authorList>
    </citation>
    <scope>NUCLEOTIDE SEQUENCE</scope>
    <source>
        <strain evidence="6">CAU 1632</strain>
    </source>
</reference>
<dbReference type="Pfam" id="PF00440">
    <property type="entry name" value="TetR_N"/>
    <property type="match status" value="1"/>
</dbReference>